<dbReference type="GO" id="GO:0009379">
    <property type="term" value="C:Holliday junction helicase complex"/>
    <property type="evidence" value="ECO:0007669"/>
    <property type="project" value="InterPro"/>
</dbReference>
<keyword evidence="6" id="KW-0378">Hydrolase</keyword>
<reference evidence="6" key="1">
    <citation type="submission" date="2018-06" db="EMBL/GenBank/DDBJ databases">
        <authorList>
            <person name="Zhirakovskaya E."/>
        </authorList>
    </citation>
    <scope>NUCLEOTIDE SEQUENCE</scope>
</reference>
<dbReference type="NCBIfam" id="TIGR00084">
    <property type="entry name" value="ruvA"/>
    <property type="match status" value="1"/>
</dbReference>
<keyword evidence="1" id="KW-0963">Cytoplasm</keyword>
<dbReference type="GO" id="GO:0006310">
    <property type="term" value="P:DNA recombination"/>
    <property type="evidence" value="ECO:0007669"/>
    <property type="project" value="InterPro"/>
</dbReference>
<protein>
    <submittedName>
        <fullName evidence="6">Holliday junction ATP-dependent DNA helicase RuvA</fullName>
        <ecNumber evidence="6">3.6.4.12</ecNumber>
    </submittedName>
</protein>
<evidence type="ECO:0000313" key="6">
    <source>
        <dbReference type="EMBL" id="VAX28061.1"/>
    </source>
</evidence>
<organism evidence="6">
    <name type="scientific">hydrothermal vent metagenome</name>
    <dbReference type="NCBI Taxonomy" id="652676"/>
    <lineage>
        <taxon>unclassified sequences</taxon>
        <taxon>metagenomes</taxon>
        <taxon>ecological metagenomes</taxon>
    </lineage>
</organism>
<keyword evidence="2" id="KW-0227">DNA damage</keyword>
<dbReference type="HAMAP" id="MF_00031">
    <property type="entry name" value="DNA_HJ_migration_RuvA"/>
    <property type="match status" value="1"/>
</dbReference>
<name>A0A3B1CNK8_9ZZZZ</name>
<dbReference type="GO" id="GO:0009378">
    <property type="term" value="F:four-way junction helicase activity"/>
    <property type="evidence" value="ECO:0007669"/>
    <property type="project" value="InterPro"/>
</dbReference>
<dbReference type="Pfam" id="PF07499">
    <property type="entry name" value="RuvA_C"/>
    <property type="match status" value="1"/>
</dbReference>
<keyword evidence="4" id="KW-0234">DNA repair</keyword>
<evidence type="ECO:0000256" key="4">
    <source>
        <dbReference type="ARBA" id="ARBA00023204"/>
    </source>
</evidence>
<dbReference type="Gene3D" id="2.40.50.140">
    <property type="entry name" value="Nucleic acid-binding proteins"/>
    <property type="match status" value="1"/>
</dbReference>
<proteinExistence type="inferred from homology"/>
<dbReference type="GO" id="GO:0005524">
    <property type="term" value="F:ATP binding"/>
    <property type="evidence" value="ECO:0007669"/>
    <property type="project" value="InterPro"/>
</dbReference>
<dbReference type="InterPro" id="IPR012340">
    <property type="entry name" value="NA-bd_OB-fold"/>
</dbReference>
<dbReference type="InterPro" id="IPR010994">
    <property type="entry name" value="RuvA_2-like"/>
</dbReference>
<dbReference type="GO" id="GO:0006281">
    <property type="term" value="P:DNA repair"/>
    <property type="evidence" value="ECO:0007669"/>
    <property type="project" value="UniProtKB-KW"/>
</dbReference>
<sequence>MIGTLRGRLSLKRPECIVVETGGVGYEVSVPLSVLSELPEEGREVFLFIYTNVKDDAIDLYGFLDENGKRVFKSLLSISGVGPRLALNILSGSTVEDFLRAVETEDVGLLTRIPGVGKKTAQRIILELRERLPKTGEKKERAYEDTLSALVNLGYKRAHAQEVLDRAYKKGIREIENLLKESLKYLNR</sequence>
<evidence type="ECO:0000256" key="1">
    <source>
        <dbReference type="ARBA" id="ARBA00022490"/>
    </source>
</evidence>
<gene>
    <name evidence="6" type="ORF">MNBD_NITROSPIRAE02-1085</name>
</gene>
<dbReference type="EMBL" id="UOGH01000075">
    <property type="protein sequence ID" value="VAX28061.1"/>
    <property type="molecule type" value="Genomic_DNA"/>
</dbReference>
<dbReference type="SMART" id="SM00278">
    <property type="entry name" value="HhH1"/>
    <property type="match status" value="2"/>
</dbReference>
<dbReference type="Pfam" id="PF01330">
    <property type="entry name" value="RuvA_N"/>
    <property type="match status" value="1"/>
</dbReference>
<keyword evidence="3" id="KW-0238">DNA-binding</keyword>
<dbReference type="EC" id="3.6.4.12" evidence="6"/>
<keyword evidence="6" id="KW-0347">Helicase</keyword>
<dbReference type="SUPFAM" id="SSF46929">
    <property type="entry name" value="DNA helicase RuvA subunit, C-terminal domain"/>
    <property type="match status" value="1"/>
</dbReference>
<dbReference type="Pfam" id="PF14520">
    <property type="entry name" value="HHH_5"/>
    <property type="match status" value="1"/>
</dbReference>
<dbReference type="AlphaFoldDB" id="A0A3B1CNK8"/>
<dbReference type="GO" id="GO:0016787">
    <property type="term" value="F:hydrolase activity"/>
    <property type="evidence" value="ECO:0007669"/>
    <property type="project" value="UniProtKB-KW"/>
</dbReference>
<evidence type="ECO:0000256" key="2">
    <source>
        <dbReference type="ARBA" id="ARBA00022763"/>
    </source>
</evidence>
<feature type="domain" description="Helix-hairpin-helix DNA-binding motif class 1" evidence="5">
    <location>
        <begin position="108"/>
        <end position="127"/>
    </location>
</feature>
<dbReference type="CDD" id="cd14332">
    <property type="entry name" value="UBA_RuvA_C"/>
    <property type="match status" value="1"/>
</dbReference>
<dbReference type="SUPFAM" id="SSF50249">
    <property type="entry name" value="Nucleic acid-binding proteins"/>
    <property type="match status" value="1"/>
</dbReference>
<evidence type="ECO:0000256" key="3">
    <source>
        <dbReference type="ARBA" id="ARBA00023125"/>
    </source>
</evidence>
<accession>A0A3B1CNK8</accession>
<dbReference type="InterPro" id="IPR000085">
    <property type="entry name" value="RuvA"/>
</dbReference>
<dbReference type="GO" id="GO:0003677">
    <property type="term" value="F:DNA binding"/>
    <property type="evidence" value="ECO:0007669"/>
    <property type="project" value="UniProtKB-KW"/>
</dbReference>
<keyword evidence="6" id="KW-0547">Nucleotide-binding</keyword>
<dbReference type="Gene3D" id="1.10.8.10">
    <property type="entry name" value="DNA helicase RuvA subunit, C-terminal domain"/>
    <property type="match status" value="1"/>
</dbReference>
<dbReference type="SUPFAM" id="SSF47781">
    <property type="entry name" value="RuvA domain 2-like"/>
    <property type="match status" value="1"/>
</dbReference>
<dbReference type="Gene3D" id="1.10.150.20">
    <property type="entry name" value="5' to 3' exonuclease, C-terminal subdomain"/>
    <property type="match status" value="1"/>
</dbReference>
<keyword evidence="6" id="KW-0067">ATP-binding</keyword>
<feature type="domain" description="Helix-hairpin-helix DNA-binding motif class 1" evidence="5">
    <location>
        <begin position="73"/>
        <end position="92"/>
    </location>
</feature>
<dbReference type="InterPro" id="IPR003583">
    <property type="entry name" value="Hlx-hairpin-Hlx_DNA-bd_motif"/>
</dbReference>
<evidence type="ECO:0000259" key="5">
    <source>
        <dbReference type="SMART" id="SM00278"/>
    </source>
</evidence>
<dbReference type="InterPro" id="IPR036267">
    <property type="entry name" value="RuvA_C_sf"/>
</dbReference>
<dbReference type="InterPro" id="IPR011114">
    <property type="entry name" value="RuvA_C"/>
</dbReference>
<dbReference type="InterPro" id="IPR013849">
    <property type="entry name" value="DNA_helicase_Holl-junc_RuvA_I"/>
</dbReference>